<evidence type="ECO:0000313" key="5">
    <source>
        <dbReference type="EMBL" id="TBW22189.1"/>
    </source>
</evidence>
<dbReference type="RefSeq" id="WP_131280868.1">
    <property type="nucleotide sequence ID" value="NZ_JBHSLR010000009.1"/>
</dbReference>
<evidence type="ECO:0000313" key="6">
    <source>
        <dbReference type="Proteomes" id="UP000293036"/>
    </source>
</evidence>
<dbReference type="EMBL" id="SJDT01000003">
    <property type="protein sequence ID" value="TBW22189.1"/>
    <property type="molecule type" value="Genomic_DNA"/>
</dbReference>
<sequence>MWSHNPIVGFDTETTGVDPTEARLVTASVVIVDDERITKHYWLADPGVEIPLNAQNVHGISTEKAQREGRPVREVLSELAELLHHHLQQNHAIVAFNASYDLTLIETELARHGLPTLEERLERPLSPVVDPFILDKTLDRWRKGKRTLELVAQHYGVWDDDSFHNAEADVLVTLRVLGAMLRKFPDTAAWSHEELMRKQSETYIESANYFAKKATERGRPYTQPVGWPIAK</sequence>
<evidence type="ECO:0000256" key="3">
    <source>
        <dbReference type="ARBA" id="ARBA00022839"/>
    </source>
</evidence>
<dbReference type="InterPro" id="IPR012337">
    <property type="entry name" value="RNaseH-like_sf"/>
</dbReference>
<dbReference type="Pfam" id="PF00929">
    <property type="entry name" value="RNase_T"/>
    <property type="match status" value="1"/>
</dbReference>
<keyword evidence="3" id="KW-0269">Exonuclease</keyword>
<dbReference type="Proteomes" id="UP000293036">
    <property type="component" value="Unassembled WGS sequence"/>
</dbReference>
<evidence type="ECO:0000256" key="1">
    <source>
        <dbReference type="ARBA" id="ARBA00022722"/>
    </source>
</evidence>
<dbReference type="InterPro" id="IPR013520">
    <property type="entry name" value="Ribonucl_H"/>
</dbReference>
<dbReference type="InterPro" id="IPR036397">
    <property type="entry name" value="RNaseH_sf"/>
</dbReference>
<dbReference type="PANTHER" id="PTHR30231">
    <property type="entry name" value="DNA POLYMERASE III SUBUNIT EPSILON"/>
    <property type="match status" value="1"/>
</dbReference>
<dbReference type="PANTHER" id="PTHR30231:SF4">
    <property type="entry name" value="PROTEIN NEN2"/>
    <property type="match status" value="1"/>
</dbReference>
<name>A0A4Q9V0K2_9ACTO</name>
<organism evidence="5 6">
    <name type="scientific">Arcanobacterium bovis</name>
    <dbReference type="NCBI Taxonomy" id="2529275"/>
    <lineage>
        <taxon>Bacteria</taxon>
        <taxon>Bacillati</taxon>
        <taxon>Actinomycetota</taxon>
        <taxon>Actinomycetes</taxon>
        <taxon>Actinomycetales</taxon>
        <taxon>Actinomycetaceae</taxon>
        <taxon>Arcanobacterium</taxon>
    </lineage>
</organism>
<dbReference type="Gene3D" id="3.30.420.10">
    <property type="entry name" value="Ribonuclease H-like superfamily/Ribonuclease H"/>
    <property type="match status" value="1"/>
</dbReference>
<dbReference type="GO" id="GO:0008408">
    <property type="term" value="F:3'-5' exonuclease activity"/>
    <property type="evidence" value="ECO:0007669"/>
    <property type="project" value="TreeGrafter"/>
</dbReference>
<evidence type="ECO:0000256" key="2">
    <source>
        <dbReference type="ARBA" id="ARBA00022801"/>
    </source>
</evidence>
<comment type="caution">
    <text evidence="5">The sequence shown here is derived from an EMBL/GenBank/DDBJ whole genome shotgun (WGS) entry which is preliminary data.</text>
</comment>
<gene>
    <name evidence="5" type="ORF">EZJ44_05045</name>
</gene>
<accession>A0A4Q9V0K2</accession>
<dbReference type="SUPFAM" id="SSF53098">
    <property type="entry name" value="Ribonuclease H-like"/>
    <property type="match status" value="1"/>
</dbReference>
<protein>
    <submittedName>
        <fullName evidence="5">DNA polymerase III subunit epsilon</fullName>
    </submittedName>
</protein>
<keyword evidence="1" id="KW-0540">Nuclease</keyword>
<dbReference type="OrthoDB" id="9791657at2"/>
<evidence type="ECO:0000259" key="4">
    <source>
        <dbReference type="SMART" id="SM00479"/>
    </source>
</evidence>
<keyword evidence="2" id="KW-0378">Hydrolase</keyword>
<dbReference type="GO" id="GO:0003676">
    <property type="term" value="F:nucleic acid binding"/>
    <property type="evidence" value="ECO:0007669"/>
    <property type="project" value="InterPro"/>
</dbReference>
<reference evidence="5 6" key="1">
    <citation type="submission" date="2019-02" db="EMBL/GenBank/DDBJ databases">
        <title>Arcanobacterium bovis sp. nov., isolated from the milk of a cow with mastitis.</title>
        <authorList>
            <person name="Sammra O."/>
            <person name="Foster G."/>
            <person name="Hassan A."/>
            <person name="Alssahen M."/>
            <person name="Laemmler C."/>
            <person name="Borowiak M."/>
            <person name="Malorny B."/>
            <person name="Abdulmawjood A."/>
        </authorList>
    </citation>
    <scope>NUCLEOTIDE SEQUENCE [LARGE SCALE GENOMIC DNA]</scope>
    <source>
        <strain evidence="5 6">C605018/01/1</strain>
    </source>
</reference>
<dbReference type="AlphaFoldDB" id="A0A4Q9V0K2"/>
<keyword evidence="6" id="KW-1185">Reference proteome</keyword>
<dbReference type="GO" id="GO:0005829">
    <property type="term" value="C:cytosol"/>
    <property type="evidence" value="ECO:0007669"/>
    <property type="project" value="TreeGrafter"/>
</dbReference>
<feature type="domain" description="Exonuclease" evidence="4">
    <location>
        <begin position="6"/>
        <end position="186"/>
    </location>
</feature>
<proteinExistence type="predicted"/>
<dbReference type="SMART" id="SM00479">
    <property type="entry name" value="EXOIII"/>
    <property type="match status" value="1"/>
</dbReference>
<dbReference type="NCBIfam" id="NF005927">
    <property type="entry name" value="PRK07942.1"/>
    <property type="match status" value="1"/>
</dbReference>
<dbReference type="CDD" id="cd06127">
    <property type="entry name" value="DEDDh"/>
    <property type="match status" value="1"/>
</dbReference>